<evidence type="ECO:0000256" key="3">
    <source>
        <dbReference type="ARBA" id="ARBA00021353"/>
    </source>
</evidence>
<dbReference type="PANTHER" id="PTHR40021">
    <property type="entry name" value="DEFECT AT LOW TEMPERATURE PROTEIN 1"/>
    <property type="match status" value="1"/>
</dbReference>
<keyword evidence="4" id="KW-0812">Transmembrane</keyword>
<gene>
    <name evidence="9" type="primary">PARPA_12791.1 scaffold 45468</name>
    <name evidence="7" type="synonym">DLT1</name>
</gene>
<feature type="region of interest" description="Disordered" evidence="8">
    <location>
        <begin position="162"/>
        <end position="253"/>
    </location>
</feature>
<feature type="compositionally biased region" description="Polar residues" evidence="8">
    <location>
        <begin position="203"/>
        <end position="219"/>
    </location>
</feature>
<comment type="function">
    <text evidence="1 7">Required for growth under high-pressure and low-temperature conditions.</text>
</comment>
<sequence>MLTVRGSLQDIPKLYIPIKKEDLPKKVFQKIRHGFEQAKETRRLAEPRPEDVQVVGWAKPGTPLFAGLDFKKAVARTPAIVEKVAISISPNYFRPLYVPVRQYIEILIQQGIIDKQLGSFYLRGYEFARFSQEPLNQDQYMEIMKHLAAILQNMGYNIKNNSSISDRKMSHQTTTTSDSASSDHRDTRKSSYRRRLSSHESIDSISVTQSTNTWLSRSTHSTRSRKQSINHDNRESADDLEEDEDDYSSYNENEVRNEIYEFLMKDRTSQHQI</sequence>
<evidence type="ECO:0000256" key="2">
    <source>
        <dbReference type="ARBA" id="ARBA00005550"/>
    </source>
</evidence>
<protein>
    <recommendedName>
        <fullName evidence="3 7">Defect at low temperature protein 1</fullName>
    </recommendedName>
</protein>
<feature type="compositionally biased region" description="Acidic residues" evidence="8">
    <location>
        <begin position="238"/>
        <end position="247"/>
    </location>
</feature>
<evidence type="ECO:0000256" key="4">
    <source>
        <dbReference type="ARBA" id="ARBA00022692"/>
    </source>
</evidence>
<dbReference type="PANTHER" id="PTHR40021:SF1">
    <property type="entry name" value="DEFECT AT LOW TEMPERATURE PROTEIN 1"/>
    <property type="match status" value="1"/>
</dbReference>
<dbReference type="EMBL" id="LN733835">
    <property type="protein sequence ID" value="CEP18487.1"/>
    <property type="molecule type" value="Genomic_DNA"/>
</dbReference>
<evidence type="ECO:0000313" key="10">
    <source>
        <dbReference type="Proteomes" id="UP000054107"/>
    </source>
</evidence>
<evidence type="ECO:0000256" key="1">
    <source>
        <dbReference type="ARBA" id="ARBA00002489"/>
    </source>
</evidence>
<keyword evidence="10" id="KW-1185">Reference proteome</keyword>
<proteinExistence type="inferred from homology"/>
<dbReference type="OrthoDB" id="337038at2759"/>
<comment type="subcellular location">
    <subcellularLocation>
        <location evidence="7">Membrane</location>
        <topology evidence="7">Multi-pass membrane protein</topology>
    </subcellularLocation>
</comment>
<evidence type="ECO:0000256" key="8">
    <source>
        <dbReference type="SAM" id="MobiDB-lite"/>
    </source>
</evidence>
<keyword evidence="5" id="KW-1133">Transmembrane helix</keyword>
<evidence type="ECO:0000256" key="6">
    <source>
        <dbReference type="ARBA" id="ARBA00023136"/>
    </source>
</evidence>
<dbReference type="STRING" id="35722.A0A0B7NM82"/>
<accession>A0A0B7NM82</accession>
<keyword evidence="6 7" id="KW-0472">Membrane</keyword>
<dbReference type="GO" id="GO:0016020">
    <property type="term" value="C:membrane"/>
    <property type="evidence" value="ECO:0007669"/>
    <property type="project" value="UniProtKB-SubCell"/>
</dbReference>
<comment type="similarity">
    <text evidence="2 7">Belongs to the DLT1 family.</text>
</comment>
<dbReference type="InterPro" id="IPR038869">
    <property type="entry name" value="DLT1"/>
</dbReference>
<evidence type="ECO:0000256" key="5">
    <source>
        <dbReference type="ARBA" id="ARBA00022989"/>
    </source>
</evidence>
<evidence type="ECO:0000313" key="9">
    <source>
        <dbReference type="EMBL" id="CEP18487.1"/>
    </source>
</evidence>
<feature type="compositionally biased region" description="Low complexity" evidence="8">
    <location>
        <begin position="171"/>
        <end position="180"/>
    </location>
</feature>
<reference evidence="9 10" key="1">
    <citation type="submission" date="2014-09" db="EMBL/GenBank/DDBJ databases">
        <authorList>
            <person name="Ellenberger Sabrina"/>
        </authorList>
    </citation>
    <scope>NUCLEOTIDE SEQUENCE [LARGE SCALE GENOMIC DNA]</scope>
    <source>
        <strain evidence="9 10">CBS 412.66</strain>
    </source>
</reference>
<organism evidence="9 10">
    <name type="scientific">Parasitella parasitica</name>
    <dbReference type="NCBI Taxonomy" id="35722"/>
    <lineage>
        <taxon>Eukaryota</taxon>
        <taxon>Fungi</taxon>
        <taxon>Fungi incertae sedis</taxon>
        <taxon>Mucoromycota</taxon>
        <taxon>Mucoromycotina</taxon>
        <taxon>Mucoromycetes</taxon>
        <taxon>Mucorales</taxon>
        <taxon>Mucorineae</taxon>
        <taxon>Mucoraceae</taxon>
        <taxon>Parasitella</taxon>
    </lineage>
</organism>
<dbReference type="AlphaFoldDB" id="A0A0B7NM82"/>
<evidence type="ECO:0000256" key="7">
    <source>
        <dbReference type="RuleBase" id="RU367100"/>
    </source>
</evidence>
<dbReference type="Proteomes" id="UP000054107">
    <property type="component" value="Unassembled WGS sequence"/>
</dbReference>
<name>A0A0B7NM82_9FUNG</name>